<sequence length="64" mass="6883">MCYTIGSLSSLCGIGLSSHPATSQSSQSETRQSILIVTNSSSWRASRPSSQPVTMSRCYPVMKL</sequence>
<evidence type="ECO:0000313" key="8">
    <source>
        <dbReference type="Proteomes" id="UP000828390"/>
    </source>
</evidence>
<comment type="caution">
    <text evidence="1">The sequence shown here is derived from an EMBL/GenBank/DDBJ whole genome shotgun (WGS) entry which is preliminary data.</text>
</comment>
<evidence type="ECO:0000313" key="3">
    <source>
        <dbReference type="EMBL" id="KAH3781762.1"/>
    </source>
</evidence>
<reference evidence="1" key="1">
    <citation type="journal article" date="2019" name="bioRxiv">
        <title>The Genome of the Zebra Mussel, Dreissena polymorpha: A Resource for Invasive Species Research.</title>
        <authorList>
            <person name="McCartney M.A."/>
            <person name="Auch B."/>
            <person name="Kono T."/>
            <person name="Mallez S."/>
            <person name="Zhang Y."/>
            <person name="Obille A."/>
            <person name="Becker A."/>
            <person name="Abrahante J.E."/>
            <person name="Garbe J."/>
            <person name="Badalamenti J.P."/>
            <person name="Herman A."/>
            <person name="Mangelson H."/>
            <person name="Liachko I."/>
            <person name="Sullivan S."/>
            <person name="Sone E.D."/>
            <person name="Koren S."/>
            <person name="Silverstein K.A.T."/>
            <person name="Beckman K.B."/>
            <person name="Gohl D.M."/>
        </authorList>
    </citation>
    <scope>NUCLEOTIDE SEQUENCE</scope>
    <source>
        <strain evidence="1">Duluth1</strain>
        <tissue evidence="1">Whole animal</tissue>
    </source>
</reference>
<dbReference type="EMBL" id="JAIWYP010000006">
    <property type="protein sequence ID" value="KAH3814562.1"/>
    <property type="molecule type" value="Genomic_DNA"/>
</dbReference>
<dbReference type="AlphaFoldDB" id="A0A9D3Y6C9"/>
<organism evidence="1 8">
    <name type="scientific">Dreissena polymorpha</name>
    <name type="common">Zebra mussel</name>
    <name type="synonym">Mytilus polymorpha</name>
    <dbReference type="NCBI Taxonomy" id="45954"/>
    <lineage>
        <taxon>Eukaryota</taxon>
        <taxon>Metazoa</taxon>
        <taxon>Spiralia</taxon>
        <taxon>Lophotrochozoa</taxon>
        <taxon>Mollusca</taxon>
        <taxon>Bivalvia</taxon>
        <taxon>Autobranchia</taxon>
        <taxon>Heteroconchia</taxon>
        <taxon>Euheterodonta</taxon>
        <taxon>Imparidentia</taxon>
        <taxon>Neoheterodontei</taxon>
        <taxon>Myida</taxon>
        <taxon>Dreissenoidea</taxon>
        <taxon>Dreissenidae</taxon>
        <taxon>Dreissena</taxon>
    </lineage>
</organism>
<dbReference type="EMBL" id="JAIWYP010000015">
    <property type="protein sequence ID" value="KAH3700316.1"/>
    <property type="molecule type" value="Genomic_DNA"/>
</dbReference>
<proteinExistence type="predicted"/>
<evidence type="ECO:0000313" key="1">
    <source>
        <dbReference type="EMBL" id="KAH3692597.1"/>
    </source>
</evidence>
<dbReference type="EMBL" id="JAIWYP010000021">
    <property type="protein sequence ID" value="KAH3692597.1"/>
    <property type="molecule type" value="Genomic_DNA"/>
</dbReference>
<evidence type="ECO:0000313" key="4">
    <source>
        <dbReference type="EMBL" id="KAH3814562.1"/>
    </source>
</evidence>
<keyword evidence="8" id="KW-1185">Reference proteome</keyword>
<dbReference type="EMBL" id="JAIWYP010000001">
    <property type="protein sequence ID" value="KAH3878876.1"/>
    <property type="molecule type" value="Genomic_DNA"/>
</dbReference>
<accession>A0A9D3Y6C9</accession>
<evidence type="ECO:0000313" key="2">
    <source>
        <dbReference type="EMBL" id="KAH3700316.1"/>
    </source>
</evidence>
<protein>
    <submittedName>
        <fullName evidence="1">Uncharacterized protein</fullName>
    </submittedName>
</protein>
<reference evidence="1" key="2">
    <citation type="submission" date="2020-11" db="EMBL/GenBank/DDBJ databases">
        <authorList>
            <person name="McCartney M.A."/>
            <person name="Auch B."/>
            <person name="Kono T."/>
            <person name="Mallez S."/>
            <person name="Becker A."/>
            <person name="Gohl D.M."/>
            <person name="Silverstein K.A.T."/>
            <person name="Koren S."/>
            <person name="Bechman K.B."/>
            <person name="Herman A."/>
            <person name="Abrahante J.E."/>
            <person name="Garbe J."/>
        </authorList>
    </citation>
    <scope>NUCLEOTIDE SEQUENCE</scope>
    <source>
        <strain evidence="1">Duluth1</strain>
        <tissue evidence="1">Whole animal</tissue>
    </source>
</reference>
<evidence type="ECO:0000313" key="5">
    <source>
        <dbReference type="EMBL" id="KAH3824964.1"/>
    </source>
</evidence>
<dbReference type="EMBL" id="JAIWYP010000001">
    <property type="protein sequence ID" value="KAH3898236.1"/>
    <property type="molecule type" value="Genomic_DNA"/>
</dbReference>
<dbReference type="Proteomes" id="UP000828390">
    <property type="component" value="Unassembled WGS sequence"/>
</dbReference>
<evidence type="ECO:0000313" key="7">
    <source>
        <dbReference type="EMBL" id="KAH3898236.1"/>
    </source>
</evidence>
<gene>
    <name evidence="6" type="ORF">DPMN_002777</name>
    <name evidence="7" type="ORF">DPMN_022459</name>
    <name evidence="2" type="ORF">DPMN_075291</name>
    <name evidence="5" type="ORF">DPMN_126824</name>
    <name evidence="4" type="ORF">DPMN_143064</name>
    <name evidence="3" type="ORF">DPMN_159666</name>
    <name evidence="1" type="ORF">DPMN_193148</name>
</gene>
<name>A0A9D3Y6C9_DREPO</name>
<dbReference type="EMBL" id="JAIWYP010000005">
    <property type="protein sequence ID" value="KAH3824964.1"/>
    <property type="molecule type" value="Genomic_DNA"/>
</dbReference>
<evidence type="ECO:0000313" key="6">
    <source>
        <dbReference type="EMBL" id="KAH3878876.1"/>
    </source>
</evidence>
<dbReference type="EMBL" id="JAIWYP010000008">
    <property type="protein sequence ID" value="KAH3781762.1"/>
    <property type="molecule type" value="Genomic_DNA"/>
</dbReference>